<dbReference type="AlphaFoldDB" id="A0A9P8CHM3"/>
<evidence type="ECO:0000256" key="1">
    <source>
        <dbReference type="SAM" id="MobiDB-lite"/>
    </source>
</evidence>
<name>A0A9P8CHM3_9HELO</name>
<proteinExistence type="predicted"/>
<keyword evidence="3" id="KW-1185">Reference proteome</keyword>
<reference evidence="2" key="1">
    <citation type="journal article" date="2021" name="IMA Fungus">
        <title>Genomic characterization of three marine fungi, including Emericellopsis atlantica sp. nov. with signatures of a generalist lifestyle and marine biomass degradation.</title>
        <authorList>
            <person name="Hagestad O.C."/>
            <person name="Hou L."/>
            <person name="Andersen J.H."/>
            <person name="Hansen E.H."/>
            <person name="Altermark B."/>
            <person name="Li C."/>
            <person name="Kuhnert E."/>
            <person name="Cox R.J."/>
            <person name="Crous P.W."/>
            <person name="Spatafora J.W."/>
            <person name="Lail K."/>
            <person name="Amirebrahimi M."/>
            <person name="Lipzen A."/>
            <person name="Pangilinan J."/>
            <person name="Andreopoulos W."/>
            <person name="Hayes R.D."/>
            <person name="Ng V."/>
            <person name="Grigoriev I.V."/>
            <person name="Jackson S.A."/>
            <person name="Sutton T.D.S."/>
            <person name="Dobson A.D.W."/>
            <person name="Rama T."/>
        </authorList>
    </citation>
    <scope>NUCLEOTIDE SEQUENCE</scope>
    <source>
        <strain evidence="2">TRa3180A</strain>
    </source>
</reference>
<evidence type="ECO:0000313" key="2">
    <source>
        <dbReference type="EMBL" id="KAG9247469.1"/>
    </source>
</evidence>
<accession>A0A9P8CHM3</accession>
<dbReference type="Proteomes" id="UP000887226">
    <property type="component" value="Unassembled WGS sequence"/>
</dbReference>
<gene>
    <name evidence="2" type="ORF">BJ878DRAFT_477352</name>
</gene>
<sequence length="285" mass="31644">MTGDAKQVRRHPDELDYPLFYTQVWLSNAVLGIPRSCSPTKMMALLSRSKLSWSEVLKTYHPQITLPPPIFLHSFDHHKFQALFHNPPPQRNAQQPYRSELNMTTQMITQVTGSQGIAASTASEAMSNSTWAFNGNTDYNSSFAVEINVMACSEAHLTVPSPLPKFEKKDTLVLRRNDSGFSLQAAQHSDTEASLLVNHSSAYDQSPADYQHLATPRFGGELEGPTMLESWANVEERHELLTYQGVRPSASAKKRKAVLNPTSKQQRKASGPHESYGAGAKVCDT</sequence>
<feature type="region of interest" description="Disordered" evidence="1">
    <location>
        <begin position="245"/>
        <end position="285"/>
    </location>
</feature>
<comment type="caution">
    <text evidence="2">The sequence shown here is derived from an EMBL/GenBank/DDBJ whole genome shotgun (WGS) entry which is preliminary data.</text>
</comment>
<organism evidence="2 3">
    <name type="scientific">Calycina marina</name>
    <dbReference type="NCBI Taxonomy" id="1763456"/>
    <lineage>
        <taxon>Eukaryota</taxon>
        <taxon>Fungi</taxon>
        <taxon>Dikarya</taxon>
        <taxon>Ascomycota</taxon>
        <taxon>Pezizomycotina</taxon>
        <taxon>Leotiomycetes</taxon>
        <taxon>Helotiales</taxon>
        <taxon>Pezizellaceae</taxon>
        <taxon>Calycina</taxon>
    </lineage>
</organism>
<protein>
    <submittedName>
        <fullName evidence="2">Uncharacterized protein</fullName>
    </submittedName>
</protein>
<evidence type="ECO:0000313" key="3">
    <source>
        <dbReference type="Proteomes" id="UP000887226"/>
    </source>
</evidence>
<dbReference type="EMBL" id="MU253771">
    <property type="protein sequence ID" value="KAG9247469.1"/>
    <property type="molecule type" value="Genomic_DNA"/>
</dbReference>